<name>A0A4P7MVK0_PYROR</name>
<accession>A0A4P7MVK0</accession>
<organism evidence="2 3">
    <name type="scientific">Pyricularia oryzae</name>
    <name type="common">Rice blast fungus</name>
    <name type="synonym">Magnaporthe oryzae</name>
    <dbReference type="NCBI Taxonomy" id="318829"/>
    <lineage>
        <taxon>Eukaryota</taxon>
        <taxon>Fungi</taxon>
        <taxon>Dikarya</taxon>
        <taxon>Ascomycota</taxon>
        <taxon>Pezizomycotina</taxon>
        <taxon>Sordariomycetes</taxon>
        <taxon>Sordariomycetidae</taxon>
        <taxon>Magnaporthales</taxon>
        <taxon>Pyriculariaceae</taxon>
        <taxon>Pyricularia</taxon>
    </lineage>
</organism>
<proteinExistence type="predicted"/>
<protein>
    <submittedName>
        <fullName evidence="2">Uncharacterized protein</fullName>
    </submittedName>
</protein>
<evidence type="ECO:0000313" key="2">
    <source>
        <dbReference type="EMBL" id="QBZ54068.1"/>
    </source>
</evidence>
<dbReference type="EMBL" id="CP034204">
    <property type="protein sequence ID" value="QBZ54068.1"/>
    <property type="molecule type" value="Genomic_DNA"/>
</dbReference>
<sequence length="35" mass="3675">MPSQGRSLEFEEKDIHHSGGPLSGGGYVCTQSALV</sequence>
<evidence type="ECO:0000256" key="1">
    <source>
        <dbReference type="SAM" id="MobiDB-lite"/>
    </source>
</evidence>
<evidence type="ECO:0000313" key="3">
    <source>
        <dbReference type="Proteomes" id="UP000294847"/>
    </source>
</evidence>
<reference evidence="2 3" key="1">
    <citation type="journal article" date="2019" name="Mol. Biol. Evol.">
        <title>Blast fungal genomes show frequent chromosomal changes, gene gains and losses, and effector gene turnover.</title>
        <authorList>
            <person name="Gomez Luciano L.B."/>
            <person name="Jason Tsai I."/>
            <person name="Chuma I."/>
            <person name="Tosa Y."/>
            <person name="Chen Y.H."/>
            <person name="Li J.Y."/>
            <person name="Li M.Y."/>
            <person name="Jade Lu M.Y."/>
            <person name="Nakayashiki H."/>
            <person name="Li W.H."/>
        </authorList>
    </citation>
    <scope>NUCLEOTIDE SEQUENCE [LARGE SCALE GENOMIC DNA]</scope>
    <source>
        <strain evidence="2">MZ5-1-6</strain>
    </source>
</reference>
<gene>
    <name evidence="2" type="ORF">PoMZ_09759</name>
</gene>
<dbReference type="AlphaFoldDB" id="A0A4P7MVK0"/>
<feature type="region of interest" description="Disordered" evidence="1">
    <location>
        <begin position="1"/>
        <end position="25"/>
    </location>
</feature>
<feature type="compositionally biased region" description="Basic and acidic residues" evidence="1">
    <location>
        <begin position="8"/>
        <end position="17"/>
    </location>
</feature>
<dbReference type="Proteomes" id="UP000294847">
    <property type="component" value="Chromosome 1"/>
</dbReference>